<reference evidence="1" key="1">
    <citation type="submission" date="2018-02" db="EMBL/GenBank/DDBJ databases">
        <title>Rhizophora mucronata_Transcriptome.</title>
        <authorList>
            <person name="Meera S.P."/>
            <person name="Sreeshan A."/>
            <person name="Augustine A."/>
        </authorList>
    </citation>
    <scope>NUCLEOTIDE SEQUENCE</scope>
    <source>
        <tissue evidence="1">Leaf</tissue>
    </source>
</reference>
<proteinExistence type="predicted"/>
<evidence type="ECO:0000313" key="1">
    <source>
        <dbReference type="EMBL" id="MBX47194.1"/>
    </source>
</evidence>
<dbReference type="EMBL" id="GGEC01066710">
    <property type="protein sequence ID" value="MBX47194.1"/>
    <property type="molecule type" value="Transcribed_RNA"/>
</dbReference>
<name>A0A2P2NXM7_RHIMU</name>
<sequence>MEKSKFYFSIFSRRWVDSL</sequence>
<protein>
    <submittedName>
        <fullName evidence="1">Uncharacterized protein</fullName>
    </submittedName>
</protein>
<dbReference type="AlphaFoldDB" id="A0A2P2NXM7"/>
<organism evidence="1">
    <name type="scientific">Rhizophora mucronata</name>
    <name type="common">Asiatic mangrove</name>
    <dbReference type="NCBI Taxonomy" id="61149"/>
    <lineage>
        <taxon>Eukaryota</taxon>
        <taxon>Viridiplantae</taxon>
        <taxon>Streptophyta</taxon>
        <taxon>Embryophyta</taxon>
        <taxon>Tracheophyta</taxon>
        <taxon>Spermatophyta</taxon>
        <taxon>Magnoliopsida</taxon>
        <taxon>eudicotyledons</taxon>
        <taxon>Gunneridae</taxon>
        <taxon>Pentapetalae</taxon>
        <taxon>rosids</taxon>
        <taxon>fabids</taxon>
        <taxon>Malpighiales</taxon>
        <taxon>Rhizophoraceae</taxon>
        <taxon>Rhizophora</taxon>
    </lineage>
</organism>
<accession>A0A2P2NXM7</accession>